<dbReference type="PROSITE" id="PS52035">
    <property type="entry name" value="PEPTIDASE_M14"/>
    <property type="match status" value="1"/>
</dbReference>
<feature type="compositionally biased region" description="Low complexity" evidence="14">
    <location>
        <begin position="484"/>
        <end position="499"/>
    </location>
</feature>
<organism evidence="16 17">
    <name type="scientific">Exaiptasia diaphana</name>
    <name type="common">Tropical sea anemone</name>
    <name type="synonym">Aiptasia pulchella</name>
    <dbReference type="NCBI Taxonomy" id="2652724"/>
    <lineage>
        <taxon>Eukaryota</taxon>
        <taxon>Metazoa</taxon>
        <taxon>Cnidaria</taxon>
        <taxon>Anthozoa</taxon>
        <taxon>Hexacorallia</taxon>
        <taxon>Actiniaria</taxon>
        <taxon>Aiptasiidae</taxon>
        <taxon>Exaiptasia</taxon>
    </lineage>
</organism>
<keyword evidence="6" id="KW-0479">Metal-binding</keyword>
<evidence type="ECO:0000256" key="4">
    <source>
        <dbReference type="ARBA" id="ARBA00022490"/>
    </source>
</evidence>
<dbReference type="AlphaFoldDB" id="A0A913X1K6"/>
<evidence type="ECO:0000256" key="10">
    <source>
        <dbReference type="ARBA" id="ARBA00024524"/>
    </source>
</evidence>
<feature type="compositionally biased region" description="Polar residues" evidence="14">
    <location>
        <begin position="464"/>
        <end position="474"/>
    </location>
</feature>
<dbReference type="InterPro" id="IPR033852">
    <property type="entry name" value="CBPC1/4"/>
</dbReference>
<name>A0A913X1K6_EXADI</name>
<dbReference type="GO" id="GO:0008270">
    <property type="term" value="F:zinc ion binding"/>
    <property type="evidence" value="ECO:0007669"/>
    <property type="project" value="InterPro"/>
</dbReference>
<feature type="region of interest" description="Disordered" evidence="14">
    <location>
        <begin position="354"/>
        <end position="408"/>
    </location>
</feature>
<feature type="region of interest" description="Disordered" evidence="14">
    <location>
        <begin position="592"/>
        <end position="616"/>
    </location>
</feature>
<dbReference type="Proteomes" id="UP000887567">
    <property type="component" value="Unplaced"/>
</dbReference>
<feature type="active site" description="Proton donor/acceptor" evidence="13">
    <location>
        <position position="1033"/>
    </location>
</feature>
<dbReference type="InterPro" id="IPR000834">
    <property type="entry name" value="Peptidase_M14"/>
</dbReference>
<evidence type="ECO:0000256" key="2">
    <source>
        <dbReference type="ARBA" id="ARBA00004496"/>
    </source>
</evidence>
<dbReference type="Gene3D" id="3.40.630.10">
    <property type="entry name" value="Zn peptidases"/>
    <property type="match status" value="1"/>
</dbReference>
<keyword evidence="5" id="KW-0645">Protease</keyword>
<dbReference type="Pfam" id="PF25571">
    <property type="entry name" value="TPR_CCP1_N"/>
    <property type="match status" value="1"/>
</dbReference>
<accession>A0A913X1K6</accession>
<reference evidence="16" key="1">
    <citation type="submission" date="2022-11" db="UniProtKB">
        <authorList>
            <consortium name="EnsemblMetazoa"/>
        </authorList>
    </citation>
    <scope>IDENTIFICATION</scope>
</reference>
<dbReference type="InterPro" id="IPR011989">
    <property type="entry name" value="ARM-like"/>
</dbReference>
<evidence type="ECO:0000313" key="17">
    <source>
        <dbReference type="Proteomes" id="UP000887567"/>
    </source>
</evidence>
<evidence type="ECO:0000256" key="8">
    <source>
        <dbReference type="ARBA" id="ARBA00022833"/>
    </source>
</evidence>
<proteinExistence type="inferred from homology"/>
<protein>
    <recommendedName>
        <fullName evidence="11">tubulin-glutamate carboxypeptidase</fullName>
        <ecNumber evidence="11">3.4.17.24</ecNumber>
    </recommendedName>
</protein>
<dbReference type="RefSeq" id="XP_020897438.1">
    <property type="nucleotide sequence ID" value="XM_021041779.2"/>
</dbReference>
<dbReference type="InterPro" id="IPR040626">
    <property type="entry name" value="Pepdidase_M14_N"/>
</dbReference>
<feature type="region of interest" description="Disordered" evidence="14">
    <location>
        <begin position="941"/>
        <end position="975"/>
    </location>
</feature>
<dbReference type="KEGG" id="epa:110236281"/>
<dbReference type="EC" id="3.4.17.24" evidence="11"/>
<sequence>MSKSGAKSARIGNLLEQLQKLCLAVSESRNELDKDNEQLRYITNKVQQMLSTQEKCRKDLMTKFPDGISTLLLILEMSNDSQLTLNVMGCLSELLTSGKRASVLAAKGTVDIVLKIIINASHESPPNEEVILLGHVLLTKVGPKDRKFCLKARLTGALQVTMNTIRNNTCNFRALQCTLVVMKLYTANAVNCNNLGKAGAVSVLFKIVTACGHKRITCLKLALDVIAALVKSKTSASKAVNYGAVPVLLQMFNDWHRTDHHNRQTGVRKAIAGVLKSITMTKSGKKAFIQSDGIKVLYTLSLENLDSRELDSVNILCSQILRRCFPKNKLPIPCASSPLSFQILDIDSASNHNTQSAVDANEDSGDDESSEVESDDEASAKEDKEETGSQATSLDGLPNENKKQKPRDDLHMYEKFFPELFEYQVESDDSLEDEPILPNTIMIPTASDDPLSPMSSFCNLYSSNVEQTDNNNGQDPYGLSGTDPPLGTSPPQTSGSPTSNDCTSRCSSTNEIRSVLPSVKQAMPEIHGHYPPAEPEPLGQKKTSLQKTMIFRDIERLIQPQKVMDKVVYDLDALLKQDTNESNATLKPACVTKSRIGSGGSNSSTSDSEKMSNDGGGRTLKFESRFECGNLRKAIQIRENEYDLILNPDINCRHHHQWFYFEVSNMEADVPYKFNIVNCEKINSQFNFGMQPVLYSSEEALNGRPGWIRAGSNVCYYRNYFSRQQNGCQRSKTYFTSTFTITFPYTDDTCYLAYHYPYSFTMLQDHLSRLEASVSNDIFYRRLTLCHTLSGNPCDVITITAAPRRKDSFSLESFKNRPYVFLTARVHPGESNSSWVMKGVLDFLLSALYTAKNLRERFIFKIIPMLNVDGVINGCHRCSLSGDDLNRRWINPSMILHPTIYHTKGLLQYLQSTNRTPLVYCDFHGHSRKKNVFIYGCSKAASISSGSSPEVDDASVSNDRATDAMSESDSTSSMDASEIVEDLGYRTLPSVLHNIAPAFFLGSCSFLVEPSKESTARVVVWREIGVLRSYTMESTYSGCDQGPYKGCHLGTRELEEMGRFFCAGLLRIARPFARRDRSQASNHSIDTNENSDNWIRSSELFVPVPSIPHDDEDSSGEN</sequence>
<feature type="region of interest" description="Disordered" evidence="14">
    <location>
        <begin position="464"/>
        <end position="509"/>
    </location>
</feature>
<evidence type="ECO:0000256" key="14">
    <source>
        <dbReference type="SAM" id="MobiDB-lite"/>
    </source>
</evidence>
<evidence type="ECO:0000256" key="3">
    <source>
        <dbReference type="ARBA" id="ARBA00005988"/>
    </source>
</evidence>
<dbReference type="Pfam" id="PF18027">
    <property type="entry name" value="Pepdidase_M14_N"/>
    <property type="match status" value="1"/>
</dbReference>
<dbReference type="GO" id="GO:0005737">
    <property type="term" value="C:cytoplasm"/>
    <property type="evidence" value="ECO:0007669"/>
    <property type="project" value="UniProtKB-SubCell"/>
</dbReference>
<dbReference type="Pfam" id="PF00246">
    <property type="entry name" value="Peptidase_M14"/>
    <property type="match status" value="1"/>
</dbReference>
<evidence type="ECO:0000256" key="12">
    <source>
        <dbReference type="PROSITE-ProRule" id="PRU00259"/>
    </source>
</evidence>
<dbReference type="OMA" id="LEYNMPS"/>
<dbReference type="EnsemblMetazoa" id="XM_021041779.2">
    <property type="protein sequence ID" value="XP_020897438.1"/>
    <property type="gene ID" value="LOC110236281"/>
</dbReference>
<evidence type="ECO:0000259" key="15">
    <source>
        <dbReference type="PROSITE" id="PS52035"/>
    </source>
</evidence>
<keyword evidence="8" id="KW-0862">Zinc</keyword>
<dbReference type="PANTHER" id="PTHR12756:SF11">
    <property type="entry name" value="CYTOSOLIC CARBOXYPEPTIDASE 1"/>
    <property type="match status" value="1"/>
</dbReference>
<feature type="compositionally biased region" description="Low complexity" evidence="14">
    <location>
        <begin position="963"/>
        <end position="975"/>
    </location>
</feature>
<feature type="repeat" description="ARM" evidence="12">
    <location>
        <begin position="243"/>
        <end position="293"/>
    </location>
</feature>
<dbReference type="GO" id="GO:0006508">
    <property type="term" value="P:proteolysis"/>
    <property type="evidence" value="ECO:0007669"/>
    <property type="project" value="UniProtKB-KW"/>
</dbReference>
<keyword evidence="4" id="KW-0963">Cytoplasm</keyword>
<dbReference type="InterPro" id="IPR000225">
    <property type="entry name" value="Armadillo"/>
</dbReference>
<keyword evidence="7" id="KW-0378">Hydrolase</keyword>
<evidence type="ECO:0000256" key="11">
    <source>
        <dbReference type="ARBA" id="ARBA00026108"/>
    </source>
</evidence>
<evidence type="ECO:0000256" key="13">
    <source>
        <dbReference type="PROSITE-ProRule" id="PRU01379"/>
    </source>
</evidence>
<keyword evidence="17" id="KW-1185">Reference proteome</keyword>
<dbReference type="CDD" id="cd06906">
    <property type="entry name" value="M14_Nna1"/>
    <property type="match status" value="1"/>
</dbReference>
<dbReference type="Gene3D" id="1.25.10.10">
    <property type="entry name" value="Leucine-rich Repeat Variant"/>
    <property type="match status" value="1"/>
</dbReference>
<dbReference type="SUPFAM" id="SSF53187">
    <property type="entry name" value="Zn-dependent exopeptidases"/>
    <property type="match status" value="1"/>
</dbReference>
<comment type="subcellular location">
    <subcellularLocation>
        <location evidence="2">Cytoplasm</location>
    </subcellularLocation>
</comment>
<comment type="catalytic activity">
    <reaction evidence="10">
        <text>C-terminal L-alpha-aminoacyl-L-glutamyl-L-glutamyl-[tubulin] + H2O = C-terminal L-alpha-aminoacyl-L-glutamyl-[tubulin] + L-glutamate</text>
        <dbReference type="Rhea" id="RHEA:63792"/>
        <dbReference type="Rhea" id="RHEA-COMP:16435"/>
        <dbReference type="Rhea" id="RHEA-COMP:16436"/>
        <dbReference type="ChEBI" id="CHEBI:15377"/>
        <dbReference type="ChEBI" id="CHEBI:29985"/>
        <dbReference type="ChEBI" id="CHEBI:149555"/>
        <dbReference type="ChEBI" id="CHEBI:149556"/>
        <dbReference type="EC" id="3.4.17.24"/>
    </reaction>
    <physiologicalReaction direction="left-to-right" evidence="10">
        <dbReference type="Rhea" id="RHEA:63793"/>
    </physiologicalReaction>
</comment>
<dbReference type="GO" id="GO:0004181">
    <property type="term" value="F:metallocarboxypeptidase activity"/>
    <property type="evidence" value="ECO:0007669"/>
    <property type="project" value="InterPro"/>
</dbReference>
<dbReference type="InterPro" id="IPR016024">
    <property type="entry name" value="ARM-type_fold"/>
</dbReference>
<evidence type="ECO:0000256" key="6">
    <source>
        <dbReference type="ARBA" id="ARBA00022723"/>
    </source>
</evidence>
<dbReference type="InterPro" id="IPR050821">
    <property type="entry name" value="Cytosolic_carboxypeptidase"/>
</dbReference>
<feature type="compositionally biased region" description="Acidic residues" evidence="14">
    <location>
        <begin position="360"/>
        <end position="377"/>
    </location>
</feature>
<evidence type="ECO:0000256" key="1">
    <source>
        <dbReference type="ARBA" id="ARBA00001947"/>
    </source>
</evidence>
<comment type="similarity">
    <text evidence="3 13">Belongs to the peptidase M14 family.</text>
</comment>
<evidence type="ECO:0000256" key="9">
    <source>
        <dbReference type="ARBA" id="ARBA00023049"/>
    </source>
</evidence>
<dbReference type="SUPFAM" id="SSF48371">
    <property type="entry name" value="ARM repeat"/>
    <property type="match status" value="1"/>
</dbReference>
<keyword evidence="9" id="KW-0482">Metalloprotease</keyword>
<dbReference type="OrthoDB" id="10253041at2759"/>
<dbReference type="GeneID" id="110236281"/>
<evidence type="ECO:0000256" key="7">
    <source>
        <dbReference type="ARBA" id="ARBA00022801"/>
    </source>
</evidence>
<dbReference type="PROSITE" id="PS50176">
    <property type="entry name" value="ARM_REPEAT"/>
    <property type="match status" value="1"/>
</dbReference>
<evidence type="ECO:0000256" key="5">
    <source>
        <dbReference type="ARBA" id="ARBA00022670"/>
    </source>
</evidence>
<evidence type="ECO:0000313" key="16">
    <source>
        <dbReference type="EnsemblMetazoa" id="XP_020897438.1"/>
    </source>
</evidence>
<feature type="compositionally biased region" description="Polar residues" evidence="14">
    <location>
        <begin position="500"/>
        <end position="509"/>
    </location>
</feature>
<dbReference type="Gene3D" id="2.60.40.3120">
    <property type="match status" value="1"/>
</dbReference>
<feature type="domain" description="Peptidase M14" evidence="15">
    <location>
        <begin position="754"/>
        <end position="1069"/>
    </location>
</feature>
<comment type="cofactor">
    <cofactor evidence="1">
        <name>Zn(2+)</name>
        <dbReference type="ChEBI" id="CHEBI:29105"/>
    </cofactor>
</comment>
<dbReference type="PANTHER" id="PTHR12756">
    <property type="entry name" value="CYTOSOLIC CARBOXYPEPTIDASE"/>
    <property type="match status" value="1"/>
</dbReference>
<feature type="compositionally biased region" description="Basic and acidic residues" evidence="14">
    <location>
        <begin position="378"/>
        <end position="387"/>
    </location>
</feature>